<name>Q8GED0_STUST</name>
<protein>
    <submittedName>
        <fullName evidence="1">ORF282</fullName>
    </submittedName>
</protein>
<proteinExistence type="predicted"/>
<dbReference type="EMBL" id="AY129392">
    <property type="protein sequence ID" value="AAN16056.1"/>
    <property type="molecule type" value="Genomic_DNA"/>
</dbReference>
<accession>Q8GED0</accession>
<gene>
    <name evidence="1" type="primary">orf282</name>
</gene>
<evidence type="ECO:0000313" key="1">
    <source>
        <dbReference type="EMBL" id="AAN16056.1"/>
    </source>
</evidence>
<dbReference type="AlphaFoldDB" id="Q8GED0"/>
<sequence>MIDDIKLYAHHRDVARDAISYCITELANKGINYKQIASTLIEEALEIVSNEKFDITYPSDRLENTNEDYLNDATEVFDGKFIDETKEEYESRIARQDIWRKKNEFLDSVENKKFEKLRRKAWKADEMDDHYQSTKSKMDIFKFSVEHIKAYIKIVGHENISEYDSRYLSDIEKTIKSYVVLQQPEKIETIYEISSHIGQFLPEDIFDPEILQSKKSIFMEHLEIFSSIKSFLELNPNHKQRDIFKALSLDSRKLNYLFVIAEKLKTIKRVRSGDSWLLSLT</sequence>
<reference evidence="1" key="1">
    <citation type="journal article" date="2003" name="J. Bacteriol.">
        <title>Recombination activity of a distinctive integron-gene cassette system associated with Pseudomonas stutzeri populations in soil.</title>
        <authorList>
            <person name="Holmes A.J."/>
            <person name="Holley M.P."/>
            <person name="Mahon A."/>
            <person name="Nield B."/>
            <person name="Gillings M."/>
            <person name="Stokes H.W."/>
        </authorList>
    </citation>
    <scope>NUCLEOTIDE SEQUENCE</scope>
    <source>
        <strain evidence="1">Q</strain>
    </source>
</reference>
<organism evidence="1">
    <name type="scientific">Stutzerimonas stutzeri</name>
    <name type="common">Pseudomonas stutzeri</name>
    <dbReference type="NCBI Taxonomy" id="316"/>
    <lineage>
        <taxon>Bacteria</taxon>
        <taxon>Pseudomonadati</taxon>
        <taxon>Pseudomonadota</taxon>
        <taxon>Gammaproteobacteria</taxon>
        <taxon>Pseudomonadales</taxon>
        <taxon>Pseudomonadaceae</taxon>
        <taxon>Stutzerimonas</taxon>
    </lineage>
</organism>